<feature type="region of interest" description="Disordered" evidence="8">
    <location>
        <begin position="468"/>
        <end position="489"/>
    </location>
</feature>
<keyword evidence="4" id="KW-0175">Coiled coil</keyword>
<name>A0A317XLX3_9BASI</name>
<comment type="similarity">
    <text evidence="7">Belongs to the actin family.</text>
</comment>
<evidence type="ECO:0000256" key="5">
    <source>
        <dbReference type="ARBA" id="ARBA00023163"/>
    </source>
</evidence>
<gene>
    <name evidence="9" type="ORF">BCV70DRAFT_191191</name>
</gene>
<keyword evidence="5" id="KW-0804">Transcription</keyword>
<dbReference type="SMART" id="SM00268">
    <property type="entry name" value="ACTIN"/>
    <property type="match status" value="1"/>
</dbReference>
<dbReference type="FunFam" id="3.30.420.40:FF:000058">
    <property type="entry name" value="Putative actin-related protein 5"/>
    <property type="match status" value="1"/>
</dbReference>
<accession>A0A317XLX3</accession>
<dbReference type="STRING" id="1882483.A0A317XLX3"/>
<dbReference type="Proteomes" id="UP000246740">
    <property type="component" value="Unassembled WGS sequence"/>
</dbReference>
<proteinExistence type="inferred from homology"/>
<evidence type="ECO:0000256" key="4">
    <source>
        <dbReference type="ARBA" id="ARBA00023054"/>
    </source>
</evidence>
<feature type="region of interest" description="Disordered" evidence="8">
    <location>
        <begin position="531"/>
        <end position="567"/>
    </location>
</feature>
<dbReference type="Pfam" id="PF00022">
    <property type="entry name" value="Actin"/>
    <property type="match status" value="2"/>
</dbReference>
<evidence type="ECO:0000256" key="1">
    <source>
        <dbReference type="ARBA" id="ARBA00004123"/>
    </source>
</evidence>
<dbReference type="PANTHER" id="PTHR11937">
    <property type="entry name" value="ACTIN"/>
    <property type="match status" value="1"/>
</dbReference>
<evidence type="ECO:0000313" key="9">
    <source>
        <dbReference type="EMBL" id="PWY99315.1"/>
    </source>
</evidence>
<dbReference type="InterPro" id="IPR043129">
    <property type="entry name" value="ATPase_NBD"/>
</dbReference>
<evidence type="ECO:0000313" key="10">
    <source>
        <dbReference type="Proteomes" id="UP000246740"/>
    </source>
</evidence>
<feature type="compositionally biased region" description="Basic and acidic residues" evidence="8">
    <location>
        <begin position="642"/>
        <end position="665"/>
    </location>
</feature>
<feature type="compositionally biased region" description="Low complexity" evidence="8">
    <location>
        <begin position="538"/>
        <end position="549"/>
    </location>
</feature>
<evidence type="ECO:0000256" key="3">
    <source>
        <dbReference type="ARBA" id="ARBA00023015"/>
    </source>
</evidence>
<reference evidence="9 10" key="1">
    <citation type="journal article" date="2018" name="Mol. Biol. Evol.">
        <title>Broad Genomic Sampling Reveals a Smut Pathogenic Ancestry of the Fungal Clade Ustilaginomycotina.</title>
        <authorList>
            <person name="Kijpornyongpan T."/>
            <person name="Mondo S.J."/>
            <person name="Barry K."/>
            <person name="Sandor L."/>
            <person name="Lee J."/>
            <person name="Lipzen A."/>
            <person name="Pangilinan J."/>
            <person name="LaButti K."/>
            <person name="Hainaut M."/>
            <person name="Henrissat B."/>
            <person name="Grigoriev I.V."/>
            <person name="Spatafora J.W."/>
            <person name="Aime M.C."/>
        </authorList>
    </citation>
    <scope>NUCLEOTIDE SEQUENCE [LARGE SCALE GENOMIC DNA]</scope>
    <source>
        <strain evidence="9 10">MCA 3645</strain>
    </source>
</reference>
<dbReference type="Gene3D" id="3.30.420.40">
    <property type="match status" value="4"/>
</dbReference>
<dbReference type="SUPFAM" id="SSF53067">
    <property type="entry name" value="Actin-like ATPase domain"/>
    <property type="match status" value="2"/>
</dbReference>
<dbReference type="AlphaFoldDB" id="A0A317XLX3"/>
<comment type="subcellular location">
    <subcellularLocation>
        <location evidence="1">Nucleus</location>
    </subcellularLocation>
</comment>
<organism evidence="9 10">
    <name type="scientific">Testicularia cyperi</name>
    <dbReference type="NCBI Taxonomy" id="1882483"/>
    <lineage>
        <taxon>Eukaryota</taxon>
        <taxon>Fungi</taxon>
        <taxon>Dikarya</taxon>
        <taxon>Basidiomycota</taxon>
        <taxon>Ustilaginomycotina</taxon>
        <taxon>Ustilaginomycetes</taxon>
        <taxon>Ustilaginales</taxon>
        <taxon>Anthracoideaceae</taxon>
        <taxon>Testicularia</taxon>
    </lineage>
</organism>
<dbReference type="GO" id="GO:0005634">
    <property type="term" value="C:nucleus"/>
    <property type="evidence" value="ECO:0007669"/>
    <property type="project" value="UniProtKB-SubCell"/>
</dbReference>
<evidence type="ECO:0000256" key="6">
    <source>
        <dbReference type="ARBA" id="ARBA00023242"/>
    </source>
</evidence>
<dbReference type="FunFam" id="3.30.420.40:FF:000122">
    <property type="entry name" value="ARP5 actin-related protein 5 homolog"/>
    <property type="match status" value="1"/>
</dbReference>
<dbReference type="InParanoid" id="A0A317XLX3"/>
<evidence type="ECO:0000256" key="7">
    <source>
        <dbReference type="RuleBase" id="RU000487"/>
    </source>
</evidence>
<dbReference type="Gene3D" id="3.90.640.10">
    <property type="entry name" value="Actin, Chain A, domain 4"/>
    <property type="match status" value="2"/>
</dbReference>
<dbReference type="InterPro" id="IPR004000">
    <property type="entry name" value="Actin"/>
</dbReference>
<evidence type="ECO:0000256" key="2">
    <source>
        <dbReference type="ARBA" id="ARBA00022763"/>
    </source>
</evidence>
<dbReference type="CDD" id="cd10211">
    <property type="entry name" value="ASKHA_NBD_Arp5"/>
    <property type="match status" value="1"/>
</dbReference>
<feature type="region of interest" description="Disordered" evidence="8">
    <location>
        <begin position="627"/>
        <end position="665"/>
    </location>
</feature>
<feature type="region of interest" description="Disordered" evidence="8">
    <location>
        <begin position="1"/>
        <end position="20"/>
    </location>
</feature>
<sequence>MAPVADSDQKPSGSTSSLYEPLDHVPIHNAIDFPKPKPITRLTYPSSSYWNSECPIIIDNGSSELRAGFSLANPSDPSSILSTPHVYYESVISKVRDRKKNVSLLLVGNDVYADGLSRSAIRSPFDNDVVTGWDAMETILDYTFHNLGINTDRIQHPICMTEALCNPAYSRGIMNELMFEAYQVPYVNYGVDCLFSAYQNDVGPDSLVVSSGRSSTVVIPTVSGKGILTNSKRLAWGGAQATDLLLRLIQLKYPNFPSRVTPWQAQNMLEELCYVSEDFSNEIRGMAMMPSSHKSYSPSSWTPMEKADVIVQFPYADAIPEQKSEEELRLQAERRKAAGDRLREQTRKMRLEKMMQKENDLKYYLQLRDYKGKERKSEFMKRLESDGFNTEQDLDKMINKIQGALKRFRAKELGEEYVEEEKQEEPTFPLIDVADADLDEEGIKEKRKQRLMKAGYDARLRAKAEKAEEKRLEQEAMERDEQERLNNPRAWSAQLRGEYDAAIQRIKERKRLKEMLSDRKSLAAQQRMKSITALASDAPPGSGSATPTGGRKRKKAGGDAEDTFGANDDDWAIYREIQNADDSEEEEDAYNHLETIEHRLLTLDPTFGPDDTYGARLARKNRLTLTFFNGPGGGQPAATGRDGSRADGDANDDPNKPETDPETIRRSHQLHLNVERIRVPEVLWQPRIAGLDQAGLDELCSHVLASFDTPLRTRLLANVFCTGRHTQYPGFRGRLYNSIRSSQPLDVPVAVTAAANPRFDAWAGMAKWTTVHNDVFRSTAISKQEYDEKGKEYFKEHGFSSNWSA</sequence>
<evidence type="ECO:0000256" key="8">
    <source>
        <dbReference type="SAM" id="MobiDB-lite"/>
    </source>
</evidence>
<keyword evidence="2" id="KW-0227">DNA damage</keyword>
<keyword evidence="6" id="KW-0539">Nucleus</keyword>
<keyword evidence="3" id="KW-0805">Transcription regulation</keyword>
<dbReference type="FunCoup" id="A0A317XLX3">
    <property type="interactions" value="274"/>
</dbReference>
<keyword evidence="10" id="KW-1185">Reference proteome</keyword>
<dbReference type="GO" id="GO:0006974">
    <property type="term" value="P:DNA damage response"/>
    <property type="evidence" value="ECO:0007669"/>
    <property type="project" value="UniProtKB-KW"/>
</dbReference>
<feature type="compositionally biased region" description="Basic and acidic residues" evidence="8">
    <location>
        <begin position="468"/>
        <end position="486"/>
    </location>
</feature>
<dbReference type="EMBL" id="KZ819195">
    <property type="protein sequence ID" value="PWY99315.1"/>
    <property type="molecule type" value="Genomic_DNA"/>
</dbReference>
<dbReference type="OrthoDB" id="7340501at2759"/>
<protein>
    <submittedName>
        <fullName evidence="9">Actin-like ATPase domain-containing protein</fullName>
    </submittedName>
</protein>